<gene>
    <name evidence="2" type="ORF">HNQ61_000209</name>
</gene>
<feature type="region of interest" description="Disordered" evidence="1">
    <location>
        <begin position="1"/>
        <end position="26"/>
    </location>
</feature>
<sequence length="80" mass="8876">MRDPVGQLRSASSPKRDSVDRPRDPYPAWRAITSISRAIGIQPATQIPSISRDPYRPGARFRPSTATCVHPMRSLVHQPG</sequence>
<evidence type="ECO:0000256" key="1">
    <source>
        <dbReference type="SAM" id="MobiDB-lite"/>
    </source>
</evidence>
<comment type="caution">
    <text evidence="2">The sequence shown here is derived from an EMBL/GenBank/DDBJ whole genome shotgun (WGS) entry which is preliminary data.</text>
</comment>
<keyword evidence="3" id="KW-1185">Reference proteome</keyword>
<name>A0A841GTT8_9BACT</name>
<proteinExistence type="predicted"/>
<dbReference type="EMBL" id="JACHIA010000001">
    <property type="protein sequence ID" value="MBB6068598.1"/>
    <property type="molecule type" value="Genomic_DNA"/>
</dbReference>
<feature type="compositionally biased region" description="Basic and acidic residues" evidence="1">
    <location>
        <begin position="14"/>
        <end position="24"/>
    </location>
</feature>
<reference evidence="2 3" key="1">
    <citation type="submission" date="2020-08" db="EMBL/GenBank/DDBJ databases">
        <title>Genomic Encyclopedia of Type Strains, Phase IV (KMG-IV): sequencing the most valuable type-strain genomes for metagenomic binning, comparative biology and taxonomic classification.</title>
        <authorList>
            <person name="Goeker M."/>
        </authorList>
    </citation>
    <scope>NUCLEOTIDE SEQUENCE [LARGE SCALE GENOMIC DNA]</scope>
    <source>
        <strain evidence="2 3">DSM 29007</strain>
    </source>
</reference>
<accession>A0A841GTT8</accession>
<organism evidence="2 3">
    <name type="scientific">Longimicrobium terrae</name>
    <dbReference type="NCBI Taxonomy" id="1639882"/>
    <lineage>
        <taxon>Bacteria</taxon>
        <taxon>Pseudomonadati</taxon>
        <taxon>Gemmatimonadota</taxon>
        <taxon>Longimicrobiia</taxon>
        <taxon>Longimicrobiales</taxon>
        <taxon>Longimicrobiaceae</taxon>
        <taxon>Longimicrobium</taxon>
    </lineage>
</organism>
<protein>
    <submittedName>
        <fullName evidence="2">Uncharacterized protein</fullName>
    </submittedName>
</protein>
<dbReference type="RefSeq" id="WP_170030818.1">
    <property type="nucleotide sequence ID" value="NZ_JABDTL010000001.1"/>
</dbReference>
<dbReference type="AlphaFoldDB" id="A0A841GTT8"/>
<dbReference type="Proteomes" id="UP000582837">
    <property type="component" value="Unassembled WGS sequence"/>
</dbReference>
<evidence type="ECO:0000313" key="3">
    <source>
        <dbReference type="Proteomes" id="UP000582837"/>
    </source>
</evidence>
<evidence type="ECO:0000313" key="2">
    <source>
        <dbReference type="EMBL" id="MBB6068598.1"/>
    </source>
</evidence>